<comment type="caution">
    <text evidence="10">The sequence shown here is derived from an EMBL/GenBank/DDBJ whole genome shotgun (WGS) entry which is preliminary data.</text>
</comment>
<evidence type="ECO:0000259" key="9">
    <source>
        <dbReference type="Pfam" id="PF19425"/>
    </source>
</evidence>
<keyword evidence="3" id="KW-0645">Protease</keyword>
<evidence type="ECO:0000259" key="8">
    <source>
        <dbReference type="Pfam" id="PF01551"/>
    </source>
</evidence>
<protein>
    <submittedName>
        <fullName evidence="10">Peptidoglycan DD-metalloendopeptidase family protein</fullName>
    </submittedName>
</protein>
<gene>
    <name evidence="10" type="ORF">ACFPVY_17485</name>
</gene>
<proteinExistence type="predicted"/>
<dbReference type="Gene3D" id="2.70.70.10">
    <property type="entry name" value="Glucose Permease (Domain IIA)"/>
    <property type="match status" value="1"/>
</dbReference>
<organism evidence="10 11">
    <name type="scientific">Flavobacterium qiangtangense</name>
    <dbReference type="NCBI Taxonomy" id="1442595"/>
    <lineage>
        <taxon>Bacteria</taxon>
        <taxon>Pseudomonadati</taxon>
        <taxon>Bacteroidota</taxon>
        <taxon>Flavobacteriia</taxon>
        <taxon>Flavobacteriales</taxon>
        <taxon>Flavobacteriaceae</taxon>
        <taxon>Flavobacterium</taxon>
    </lineage>
</organism>
<reference evidence="11" key="1">
    <citation type="journal article" date="2019" name="Int. J. Syst. Evol. Microbiol.">
        <title>The Global Catalogue of Microorganisms (GCM) 10K type strain sequencing project: providing services to taxonomists for standard genome sequencing and annotation.</title>
        <authorList>
            <consortium name="The Broad Institute Genomics Platform"/>
            <consortium name="The Broad Institute Genome Sequencing Center for Infectious Disease"/>
            <person name="Wu L."/>
            <person name="Ma J."/>
        </authorList>
    </citation>
    <scope>NUCLEOTIDE SEQUENCE [LARGE SCALE GENOMIC DNA]</scope>
    <source>
        <strain evidence="11">CCUG 49679</strain>
    </source>
</reference>
<dbReference type="InterPro" id="IPR011055">
    <property type="entry name" value="Dup_hybrid_motif"/>
</dbReference>
<dbReference type="Pfam" id="PF01551">
    <property type="entry name" value="Peptidase_M23"/>
    <property type="match status" value="1"/>
</dbReference>
<evidence type="ECO:0000313" key="10">
    <source>
        <dbReference type="EMBL" id="MFC6098444.1"/>
    </source>
</evidence>
<dbReference type="Gene3D" id="3.10.450.350">
    <property type="match status" value="2"/>
</dbReference>
<evidence type="ECO:0000256" key="1">
    <source>
        <dbReference type="ARBA" id="ARBA00001947"/>
    </source>
</evidence>
<evidence type="ECO:0000256" key="2">
    <source>
        <dbReference type="ARBA" id="ARBA00004196"/>
    </source>
</evidence>
<keyword evidence="7" id="KW-0482">Metalloprotease</keyword>
<dbReference type="EMBL" id="JBHSQB010000021">
    <property type="protein sequence ID" value="MFC6098444.1"/>
    <property type="molecule type" value="Genomic_DNA"/>
</dbReference>
<keyword evidence="4" id="KW-0479">Metal-binding</keyword>
<dbReference type="InterPro" id="IPR045834">
    <property type="entry name" value="Csd3_N2"/>
</dbReference>
<evidence type="ECO:0000256" key="6">
    <source>
        <dbReference type="ARBA" id="ARBA00022833"/>
    </source>
</evidence>
<comment type="subcellular location">
    <subcellularLocation>
        <location evidence="2">Cell envelope</location>
    </subcellularLocation>
</comment>
<dbReference type="PANTHER" id="PTHR21666:SF288">
    <property type="entry name" value="CELL DIVISION PROTEIN YTFB"/>
    <property type="match status" value="1"/>
</dbReference>
<keyword evidence="5" id="KW-0378">Hydrolase</keyword>
<dbReference type="RefSeq" id="WP_379793462.1">
    <property type="nucleotide sequence ID" value="NZ_JBHSQB010000021.1"/>
</dbReference>
<evidence type="ECO:0000256" key="4">
    <source>
        <dbReference type="ARBA" id="ARBA00022723"/>
    </source>
</evidence>
<evidence type="ECO:0000313" key="11">
    <source>
        <dbReference type="Proteomes" id="UP001596287"/>
    </source>
</evidence>
<dbReference type="InterPro" id="IPR050570">
    <property type="entry name" value="Cell_wall_metabolism_enzyme"/>
</dbReference>
<keyword evidence="6" id="KW-0862">Zinc</keyword>
<dbReference type="Pfam" id="PF19425">
    <property type="entry name" value="Csd3_N2"/>
    <property type="match status" value="1"/>
</dbReference>
<keyword evidence="11" id="KW-1185">Reference proteome</keyword>
<comment type="cofactor">
    <cofactor evidence="1">
        <name>Zn(2+)</name>
        <dbReference type="ChEBI" id="CHEBI:29105"/>
    </cofactor>
</comment>
<feature type="domain" description="Csd3-like second N-terminal" evidence="9">
    <location>
        <begin position="144"/>
        <end position="267"/>
    </location>
</feature>
<evidence type="ECO:0000256" key="5">
    <source>
        <dbReference type="ARBA" id="ARBA00022801"/>
    </source>
</evidence>
<dbReference type="PROSITE" id="PS51257">
    <property type="entry name" value="PROKAR_LIPOPROTEIN"/>
    <property type="match status" value="1"/>
</dbReference>
<evidence type="ECO:0000256" key="7">
    <source>
        <dbReference type="ARBA" id="ARBA00023049"/>
    </source>
</evidence>
<evidence type="ECO:0000256" key="3">
    <source>
        <dbReference type="ARBA" id="ARBA00022670"/>
    </source>
</evidence>
<accession>A0ABW1PT76</accession>
<sequence>MKYKILSLLFLFALFSCNNKEEKTAKENKKEVPVKVPIVVEFGFTLNDFEVENDTVKSGDTFGTIMEKHNLGNYQVHEITEKARDSFNFRDIRAGKPYTILKSKTAPNQVQVFIYQKDNIHYNVIDLRDSIVAYKRKKPLTIKTRTIATQIEGSLSETLSKAGVDPSLAQNLADIYAYSVDFFKIQKGDKFAVTFEEKYINDTIYAGVESLQASFFEYKGKKIYAFPFKQDTASSKTNYYDEEGKVLKTMFLKAPLKFGFRISSKFSKSRFHPVQQRFKAHNGTDYAAAHGTPIITTASGVVEKTGYTAGNGNFVKVRHDRTYATQYLHMSKILVRQGQRVSQGDVIGKVGSTGLATGPHVCYRFWKNGVQVDALKQKLPSSIPMDSRYKSRFIAEMTPMKKQLDSIAALKFKN</sequence>
<dbReference type="SUPFAM" id="SSF51261">
    <property type="entry name" value="Duplicated hybrid motif"/>
    <property type="match status" value="1"/>
</dbReference>
<dbReference type="InterPro" id="IPR016047">
    <property type="entry name" value="M23ase_b-sheet_dom"/>
</dbReference>
<dbReference type="Proteomes" id="UP001596287">
    <property type="component" value="Unassembled WGS sequence"/>
</dbReference>
<dbReference type="PANTHER" id="PTHR21666">
    <property type="entry name" value="PEPTIDASE-RELATED"/>
    <property type="match status" value="1"/>
</dbReference>
<name>A0ABW1PT76_9FLAO</name>
<feature type="domain" description="M23ase beta-sheet core" evidence="8">
    <location>
        <begin position="280"/>
        <end position="373"/>
    </location>
</feature>
<dbReference type="CDD" id="cd12797">
    <property type="entry name" value="M23_peptidase"/>
    <property type="match status" value="1"/>
</dbReference>